<evidence type="ECO:0000256" key="3">
    <source>
        <dbReference type="ARBA" id="ARBA00023027"/>
    </source>
</evidence>
<comment type="caution">
    <text evidence="9">The sequence shown here is derived from an EMBL/GenBank/DDBJ whole genome shotgun (WGS) entry which is preliminary data.</text>
</comment>
<feature type="domain" description="Aldehyde dehydrogenase" evidence="8">
    <location>
        <begin position="28"/>
        <end position="441"/>
    </location>
</feature>
<sequence length="469" mass="49991">MTATVTGTEGAPGTGAVDPSAEVARLRATFAGGRTRDRSWRVVQLRGLERMLVERESEFAEALASDLGRPAVDAWLADLAPTTAESVYARKHLARWMKPRRVGLPLSVQPGRARYEYEPLGVVLVIGPWNYPAYLTLSPLVAAFAAGNCAVVKPSEYAPAIAELLVQLLPQYLDPDAVSVVTGGPEETQALLAQGLDHVFFTGSPEVGAKVMAAAAPHLTPVTLELGGKSPVIVAADADVEVAARRIAWTKLMNSGQTCVAPDYLLVDAAVRDRLVAAVAEATRKFRGGATGGLRVVDSRQATRLAGLLTDCGGTVAAGGTFDPEARTGEPTIVVDPDPGSRLMREEIFGPILPVVTVENLEAAIAHVNSGPKPLAAYVFSRSKETVARVTREVPAGATVVNHLMFHVLVPQLPFGGVGRSGMGAYHGWFGFETFSHRRSVLTKPTRPDPGFIYPPYTAATEKLLRRFF</sequence>
<dbReference type="Gene3D" id="3.40.605.10">
    <property type="entry name" value="Aldehyde Dehydrogenase, Chain A, domain 1"/>
    <property type="match status" value="1"/>
</dbReference>
<reference evidence="9 10" key="1">
    <citation type="submission" date="2019-02" db="EMBL/GenBank/DDBJ databases">
        <title>Sequencing the genomes of 1000 actinobacteria strains.</title>
        <authorList>
            <person name="Klenk H.-P."/>
        </authorList>
    </citation>
    <scope>NUCLEOTIDE SEQUENCE [LARGE SCALE GENOMIC DNA]</scope>
    <source>
        <strain evidence="9 10">DSM 45779</strain>
    </source>
</reference>
<accession>A0A4Q7V4L2</accession>
<gene>
    <name evidence="9" type="ORF">EV383_5353</name>
</gene>
<evidence type="ECO:0000256" key="7">
    <source>
        <dbReference type="RuleBase" id="RU003345"/>
    </source>
</evidence>
<dbReference type="PANTHER" id="PTHR43570">
    <property type="entry name" value="ALDEHYDE DEHYDROGENASE"/>
    <property type="match status" value="1"/>
</dbReference>
<dbReference type="GO" id="GO:0004029">
    <property type="term" value="F:aldehyde dehydrogenase (NAD+) activity"/>
    <property type="evidence" value="ECO:0007669"/>
    <property type="project" value="TreeGrafter"/>
</dbReference>
<name>A0A4Q7V4L2_PSEST</name>
<dbReference type="PIRSF" id="PIRSF036492">
    <property type="entry name" value="ALDH"/>
    <property type="match status" value="1"/>
</dbReference>
<dbReference type="InterPro" id="IPR012394">
    <property type="entry name" value="Aldehyde_DH_NAD(P)"/>
</dbReference>
<dbReference type="GO" id="GO:0005737">
    <property type="term" value="C:cytoplasm"/>
    <property type="evidence" value="ECO:0007669"/>
    <property type="project" value="TreeGrafter"/>
</dbReference>
<feature type="active site" evidence="5">
    <location>
        <position position="259"/>
    </location>
</feature>
<evidence type="ECO:0000259" key="8">
    <source>
        <dbReference type="Pfam" id="PF00171"/>
    </source>
</evidence>
<dbReference type="InterPro" id="IPR016160">
    <property type="entry name" value="Ald_DH_CS_CYS"/>
</dbReference>
<dbReference type="FunFam" id="3.40.309.10:FF:000003">
    <property type="entry name" value="Aldehyde dehydrogenase"/>
    <property type="match status" value="1"/>
</dbReference>
<dbReference type="PROSITE" id="PS00687">
    <property type="entry name" value="ALDEHYDE_DEHYDR_GLU"/>
    <property type="match status" value="1"/>
</dbReference>
<comment type="similarity">
    <text evidence="1 4 7">Belongs to the aldehyde dehydrogenase family.</text>
</comment>
<evidence type="ECO:0000256" key="5">
    <source>
        <dbReference type="PIRSR" id="PIRSR036492-1"/>
    </source>
</evidence>
<dbReference type="SUPFAM" id="SSF53720">
    <property type="entry name" value="ALDH-like"/>
    <property type="match status" value="1"/>
</dbReference>
<evidence type="ECO:0000313" key="9">
    <source>
        <dbReference type="EMBL" id="RZT88414.1"/>
    </source>
</evidence>
<dbReference type="FunFam" id="3.40.605.10:FF:000004">
    <property type="entry name" value="Aldehyde dehydrogenase"/>
    <property type="match status" value="1"/>
</dbReference>
<dbReference type="RefSeq" id="WP_130292419.1">
    <property type="nucleotide sequence ID" value="NZ_SHKL01000001.1"/>
</dbReference>
<dbReference type="PROSITE" id="PS00070">
    <property type="entry name" value="ALDEHYDE_DEHYDR_CYS"/>
    <property type="match status" value="1"/>
</dbReference>
<evidence type="ECO:0000256" key="6">
    <source>
        <dbReference type="PROSITE-ProRule" id="PRU10007"/>
    </source>
</evidence>
<organism evidence="9 10">
    <name type="scientific">Pseudonocardia sediminis</name>
    <dbReference type="NCBI Taxonomy" id="1397368"/>
    <lineage>
        <taxon>Bacteria</taxon>
        <taxon>Bacillati</taxon>
        <taxon>Actinomycetota</taxon>
        <taxon>Actinomycetes</taxon>
        <taxon>Pseudonocardiales</taxon>
        <taxon>Pseudonocardiaceae</taxon>
        <taxon>Pseudonocardia</taxon>
    </lineage>
</organism>
<dbReference type="InterPro" id="IPR015590">
    <property type="entry name" value="Aldehyde_DH_dom"/>
</dbReference>
<dbReference type="Gene3D" id="3.40.309.10">
    <property type="entry name" value="Aldehyde Dehydrogenase, Chain A, domain 2"/>
    <property type="match status" value="1"/>
</dbReference>
<dbReference type="InterPro" id="IPR016163">
    <property type="entry name" value="Ald_DH_C"/>
</dbReference>
<evidence type="ECO:0000313" key="10">
    <source>
        <dbReference type="Proteomes" id="UP000291591"/>
    </source>
</evidence>
<dbReference type="PANTHER" id="PTHR43570:SF16">
    <property type="entry name" value="ALDEHYDE DEHYDROGENASE TYPE III, ISOFORM Q"/>
    <property type="match status" value="1"/>
</dbReference>
<proteinExistence type="inferred from homology"/>
<feature type="active site" evidence="5 6">
    <location>
        <position position="225"/>
    </location>
</feature>
<dbReference type="Pfam" id="PF00171">
    <property type="entry name" value="Aldedh"/>
    <property type="match status" value="1"/>
</dbReference>
<dbReference type="InterPro" id="IPR029510">
    <property type="entry name" value="Ald_DH_CS_GLU"/>
</dbReference>
<evidence type="ECO:0000256" key="2">
    <source>
        <dbReference type="ARBA" id="ARBA00023002"/>
    </source>
</evidence>
<dbReference type="OrthoDB" id="6882680at2"/>
<evidence type="ECO:0000256" key="4">
    <source>
        <dbReference type="PIRNR" id="PIRNR036492"/>
    </source>
</evidence>
<dbReference type="InterPro" id="IPR016162">
    <property type="entry name" value="Ald_DH_N"/>
</dbReference>
<protein>
    <recommendedName>
        <fullName evidence="4">Aldehyde dehydrogenase</fullName>
    </recommendedName>
</protein>
<dbReference type="InterPro" id="IPR016161">
    <property type="entry name" value="Ald_DH/histidinol_DH"/>
</dbReference>
<dbReference type="EMBL" id="SHKL01000001">
    <property type="protein sequence ID" value="RZT88414.1"/>
    <property type="molecule type" value="Genomic_DNA"/>
</dbReference>
<dbReference type="AlphaFoldDB" id="A0A4Q7V4L2"/>
<dbReference type="GO" id="GO:0006081">
    <property type="term" value="P:aldehyde metabolic process"/>
    <property type="evidence" value="ECO:0007669"/>
    <property type="project" value="InterPro"/>
</dbReference>
<keyword evidence="10" id="KW-1185">Reference proteome</keyword>
<dbReference type="CDD" id="cd07087">
    <property type="entry name" value="ALDH_F3-13-14_CALDH-like"/>
    <property type="match status" value="1"/>
</dbReference>
<evidence type="ECO:0000256" key="1">
    <source>
        <dbReference type="ARBA" id="ARBA00009986"/>
    </source>
</evidence>
<dbReference type="Proteomes" id="UP000291591">
    <property type="component" value="Unassembled WGS sequence"/>
</dbReference>
<keyword evidence="3" id="KW-0520">NAD</keyword>
<keyword evidence="2 4" id="KW-0560">Oxidoreductase</keyword>